<protein>
    <submittedName>
        <fullName evidence="1">Uncharacterized protein</fullName>
    </submittedName>
</protein>
<sequence length="140" mass="15767">MLKQLERYEFTGYHASYIGALKSCADYYSMDISPAWLFGMTGQAFMMVTDEHLISPNVGLPEEEQFTLAANIGLRIQGRHSIQTDEAFKKQQQEVWEQARTALNQNKPVFAKEIGLGNIQSHGMAELGTRGRIKRSAGIR</sequence>
<comment type="caution">
    <text evidence="1">The sequence shown here is derived from an EMBL/GenBank/DDBJ whole genome shotgun (WGS) entry which is preliminary data.</text>
</comment>
<name>A0ABT9U1B3_PAEHA</name>
<proteinExistence type="predicted"/>
<accession>A0ABT9U1B3</accession>
<keyword evidence="2" id="KW-1185">Reference proteome</keyword>
<reference evidence="1 2" key="1">
    <citation type="submission" date="2023-07" db="EMBL/GenBank/DDBJ databases">
        <title>Sorghum-associated microbial communities from plants grown in Nebraska, USA.</title>
        <authorList>
            <person name="Schachtman D."/>
        </authorList>
    </citation>
    <scope>NUCLEOTIDE SEQUENCE [LARGE SCALE GENOMIC DNA]</scope>
    <source>
        <strain evidence="1 2">CC482</strain>
    </source>
</reference>
<evidence type="ECO:0000313" key="2">
    <source>
        <dbReference type="Proteomes" id="UP001229346"/>
    </source>
</evidence>
<organism evidence="1 2">
    <name type="scientific">Paenibacillus harenae</name>
    <dbReference type="NCBI Taxonomy" id="306543"/>
    <lineage>
        <taxon>Bacteria</taxon>
        <taxon>Bacillati</taxon>
        <taxon>Bacillota</taxon>
        <taxon>Bacilli</taxon>
        <taxon>Bacillales</taxon>
        <taxon>Paenibacillaceae</taxon>
        <taxon>Paenibacillus</taxon>
    </lineage>
</organism>
<dbReference type="Proteomes" id="UP001229346">
    <property type="component" value="Unassembled WGS sequence"/>
</dbReference>
<evidence type="ECO:0000313" key="1">
    <source>
        <dbReference type="EMBL" id="MDQ0113419.1"/>
    </source>
</evidence>
<gene>
    <name evidence="1" type="ORF">J2T15_002860</name>
</gene>
<dbReference type="EMBL" id="JAUSSU010000005">
    <property type="protein sequence ID" value="MDQ0113419.1"/>
    <property type="molecule type" value="Genomic_DNA"/>
</dbReference>